<feature type="compositionally biased region" description="Polar residues" evidence="1">
    <location>
        <begin position="29"/>
        <end position="44"/>
    </location>
</feature>
<sequence length="153" mass="16750">MIPNPTSTNRRCSSLPHKGAPTPLWMLSASISTTPTDEGTSAGSGSDHDIAVLERPLGDCVAQGPDDDADGSVIGAVREKVEEAAADEYTGSEEIHVQKELIEGDVLDLDCRRWEQNRQQSIYQKTAENNPDEIDEKVHWIQLESDAQSLKVH</sequence>
<feature type="compositionally biased region" description="Polar residues" evidence="1">
    <location>
        <begin position="1"/>
        <end position="12"/>
    </location>
</feature>
<proteinExistence type="predicted"/>
<comment type="caution">
    <text evidence="2">The sequence shown here is derived from an EMBL/GenBank/DDBJ whole genome shotgun (WGS) entry which is preliminary data.</text>
</comment>
<name>A0A8J6B8E3_9EUKA</name>
<reference evidence="2" key="1">
    <citation type="submission" date="2021-05" db="EMBL/GenBank/DDBJ databases">
        <title>A free-living protist that lacks canonical eukaryotic 1 DNA replication and segregation systems.</title>
        <authorList>
            <person name="Salas-Leiva D.E."/>
            <person name="Tromer E.C."/>
            <person name="Curtis B.A."/>
            <person name="Jerlstrom-Hultqvist J."/>
            <person name="Kolisko M."/>
            <person name="Yi Z."/>
            <person name="Salas-Leiva J.S."/>
            <person name="Gallot-Lavallee L."/>
            <person name="Kops G.J.P.L."/>
            <person name="Archibald J.M."/>
            <person name="Simpson A.G.B."/>
            <person name="Roger A.J."/>
        </authorList>
    </citation>
    <scope>NUCLEOTIDE SEQUENCE</scope>
    <source>
        <strain evidence="2">BICM</strain>
    </source>
</reference>
<feature type="region of interest" description="Disordered" evidence="1">
    <location>
        <begin position="1"/>
        <end position="48"/>
    </location>
</feature>
<dbReference type="Proteomes" id="UP000717585">
    <property type="component" value="Unassembled WGS sequence"/>
</dbReference>
<evidence type="ECO:0000313" key="2">
    <source>
        <dbReference type="EMBL" id="KAG9396379.1"/>
    </source>
</evidence>
<protein>
    <submittedName>
        <fullName evidence="2">Uncharacterized protein</fullName>
    </submittedName>
</protein>
<gene>
    <name evidence="2" type="ORF">J8273_2110</name>
</gene>
<dbReference type="AlphaFoldDB" id="A0A8J6B8E3"/>
<evidence type="ECO:0000313" key="3">
    <source>
        <dbReference type="Proteomes" id="UP000717585"/>
    </source>
</evidence>
<dbReference type="EMBL" id="JAHDYR010000006">
    <property type="protein sequence ID" value="KAG9396379.1"/>
    <property type="molecule type" value="Genomic_DNA"/>
</dbReference>
<accession>A0A8J6B8E3</accession>
<keyword evidence="3" id="KW-1185">Reference proteome</keyword>
<organism evidence="2 3">
    <name type="scientific">Carpediemonas membranifera</name>
    <dbReference type="NCBI Taxonomy" id="201153"/>
    <lineage>
        <taxon>Eukaryota</taxon>
        <taxon>Metamonada</taxon>
        <taxon>Carpediemonas-like organisms</taxon>
        <taxon>Carpediemonas</taxon>
    </lineage>
</organism>
<evidence type="ECO:0000256" key="1">
    <source>
        <dbReference type="SAM" id="MobiDB-lite"/>
    </source>
</evidence>